<dbReference type="PANTHER" id="PTHR43179">
    <property type="entry name" value="RHAMNOSYLTRANSFERASE WBBL"/>
    <property type="match status" value="1"/>
</dbReference>
<comment type="caution">
    <text evidence="3">The sequence shown here is derived from an EMBL/GenBank/DDBJ whole genome shotgun (WGS) entry which is preliminary data.</text>
</comment>
<feature type="compositionally biased region" description="Low complexity" evidence="1">
    <location>
        <begin position="112"/>
        <end position="122"/>
    </location>
</feature>
<dbReference type="Gene3D" id="3.90.550.10">
    <property type="entry name" value="Spore Coat Polysaccharide Biosynthesis Protein SpsA, Chain A"/>
    <property type="match status" value="2"/>
</dbReference>
<dbReference type="RefSeq" id="WP_183858454.1">
    <property type="nucleotide sequence ID" value="NZ_JACHOO010000012.1"/>
</dbReference>
<evidence type="ECO:0000313" key="4">
    <source>
        <dbReference type="Proteomes" id="UP000523821"/>
    </source>
</evidence>
<reference evidence="3 4" key="1">
    <citation type="submission" date="2020-08" db="EMBL/GenBank/DDBJ databases">
        <title>Genomic Encyclopedia of Type Strains, Phase IV (KMG-IV): sequencing the most valuable type-strain genomes for metagenomic binning, comparative biology and taxonomic classification.</title>
        <authorList>
            <person name="Goeker M."/>
        </authorList>
    </citation>
    <scope>NUCLEOTIDE SEQUENCE [LARGE SCALE GENOMIC DNA]</scope>
    <source>
        <strain evidence="3 4">DSM 16268</strain>
    </source>
</reference>
<dbReference type="PANTHER" id="PTHR43179:SF7">
    <property type="entry name" value="RHAMNOSYLTRANSFERASE WBBL"/>
    <property type="match status" value="1"/>
</dbReference>
<dbReference type="Proteomes" id="UP000523821">
    <property type="component" value="Unassembled WGS sequence"/>
</dbReference>
<dbReference type="AlphaFoldDB" id="A0A7W9FQJ5"/>
<feature type="domain" description="Glycosyltransferase 2-like" evidence="2">
    <location>
        <begin position="305"/>
        <end position="419"/>
    </location>
</feature>
<proteinExistence type="predicted"/>
<evidence type="ECO:0000256" key="1">
    <source>
        <dbReference type="SAM" id="MobiDB-lite"/>
    </source>
</evidence>
<dbReference type="SUPFAM" id="SSF53448">
    <property type="entry name" value="Nucleotide-diphospho-sugar transferases"/>
    <property type="match status" value="2"/>
</dbReference>
<keyword evidence="3" id="KW-0808">Transferase</keyword>
<sequence length="1222" mass="134809">MLIEIGGSHATKDERAELARSIGDIAQGQHDRDGTGPDAERAVGATEQEVGTLEPTHPLRRLVSADGARLAIRAAFRHPLNHAKRRNYRNKHRMKRPISGEDDAAPSPPSSPAATAFAAAPGPGSGLDPAAEHLVVPDPAPPAEPPLRSGPLFDEDWYRATNPDLQNAGLDPYLHFMEHGWKEGRNPSPHFDVNWYLDTYNDVKSANVNPLEHYIQFGWKELRDPSPAFSVRHYLEYNPDVAASGMEPCGHYITHGRKEGLIAWRSANSGDRYEAYLQATRWNLRQETSLRRRLETAQAQLPFISVLIPVYNTPAPFLIRAIESLYSQLYQNFEICISDDASTDGSVHDILRSYGARDRRIKTHYRRDNGHISRNTNDAFALSAGEVIVLLDADDELSWDALAEIALAFATDEAVDYVYSDSDKMHENGQRFDPHFKPDWSPELLLTYMYAGQCLSVRRGIWEALGGLRVGYEGSQDHDFALRATEIARKVHHIPRILYHWRSHAGSTASPTEGGAQKSYSFEAGRKAVQDALGRRGSAGVAIRPDFAVRGGNAFYHIDFPDDGPRVSILIPTHASLSVLRNCVASLKKTTYRNYEVVIVGDGWIREEVEAELGALGARVIWWDPQDKTFSFSRKMNWAAAQVDSPFILLLNDDTEVINPRWLSSMVGYALLPGVGPVGALLRYADGRVQHAGVLSGLEGGACDHAFKLARPDDLGYCSLIAAARNCSAVTAACMLVARSLYLRFDGLDEKNFAVAFNDPDFCFRLQDGGFRSVYTPNAELIHHEGFTRGFGDDPDEVAAYLARHGERQDPYFNPGFTRAGVAFKSIPTVVAPPSAEPLIVGFVSHNMNWEGASRHLYNLVIEFSRSAAIKPVVFSLAGGPLATALASHGIMVRILPPLPGWNCTREIYQGWLRLVEAEFSARRLSTVFANTLHCFFAVDAARNIGLGSIWNIHEGEGESYFADWSDTLKDVVRSCFSKVYRLVFVAHATARTYATLDRNNVTMTIKNGYVAPGGTQLSRAEARARLGIDDDALVFLSVGTVCARKSQLDIISALYGFSDDEVAALPFRIYIVGDRPGPYSEALAAAVAALPAPLRERVVVVGETGDVAPYFTAADVFVCASRMESYPTVILEAMGAGLAIVTTPVFGIVEQVREGKNAVFFEPGDTATLHGHLSDLVGNREKVSHMRAYSRRQLRSLPSYEYMVRAYRKIISESSYASPFT</sequence>
<organism evidence="3 4">
    <name type="scientific">Prosthecomicrobium pneumaticum</name>
    <dbReference type="NCBI Taxonomy" id="81895"/>
    <lineage>
        <taxon>Bacteria</taxon>
        <taxon>Pseudomonadati</taxon>
        <taxon>Pseudomonadota</taxon>
        <taxon>Alphaproteobacteria</taxon>
        <taxon>Hyphomicrobiales</taxon>
        <taxon>Kaistiaceae</taxon>
        <taxon>Prosthecomicrobium</taxon>
    </lineage>
</organism>
<dbReference type="Pfam" id="PF13641">
    <property type="entry name" value="Glyco_tranf_2_3"/>
    <property type="match status" value="1"/>
</dbReference>
<dbReference type="SUPFAM" id="SSF53756">
    <property type="entry name" value="UDP-Glycosyltransferase/glycogen phosphorylase"/>
    <property type="match status" value="1"/>
</dbReference>
<protein>
    <submittedName>
        <fullName evidence="3">Glycosyltransferase involved in cell wall biosynthesis</fullName>
    </submittedName>
</protein>
<dbReference type="Pfam" id="PF13692">
    <property type="entry name" value="Glyco_trans_1_4"/>
    <property type="match status" value="1"/>
</dbReference>
<gene>
    <name evidence="3" type="ORF">GGQ63_004118</name>
</gene>
<dbReference type="EMBL" id="JACHOO010000012">
    <property type="protein sequence ID" value="MBB5755020.1"/>
    <property type="molecule type" value="Genomic_DNA"/>
</dbReference>
<feature type="region of interest" description="Disordered" evidence="1">
    <location>
        <begin position="81"/>
        <end position="155"/>
    </location>
</feature>
<dbReference type="Pfam" id="PF00535">
    <property type="entry name" value="Glycos_transf_2"/>
    <property type="match status" value="1"/>
</dbReference>
<dbReference type="GO" id="GO:0016757">
    <property type="term" value="F:glycosyltransferase activity"/>
    <property type="evidence" value="ECO:0007669"/>
    <property type="project" value="UniProtKB-KW"/>
</dbReference>
<dbReference type="Gene3D" id="3.40.50.2000">
    <property type="entry name" value="Glycogen Phosphorylase B"/>
    <property type="match status" value="2"/>
</dbReference>
<feature type="compositionally biased region" description="Basic residues" evidence="1">
    <location>
        <begin position="81"/>
        <end position="96"/>
    </location>
</feature>
<dbReference type="InterPro" id="IPR029044">
    <property type="entry name" value="Nucleotide-diphossugar_trans"/>
</dbReference>
<keyword evidence="4" id="KW-1185">Reference proteome</keyword>
<dbReference type="InterPro" id="IPR001173">
    <property type="entry name" value="Glyco_trans_2-like"/>
</dbReference>
<evidence type="ECO:0000259" key="2">
    <source>
        <dbReference type="Pfam" id="PF00535"/>
    </source>
</evidence>
<accession>A0A7W9FQJ5</accession>
<dbReference type="CDD" id="cd03801">
    <property type="entry name" value="GT4_PimA-like"/>
    <property type="match status" value="1"/>
</dbReference>
<name>A0A7W9FQJ5_9HYPH</name>
<dbReference type="CDD" id="cd04184">
    <property type="entry name" value="GT2_RfbC_Mx_like"/>
    <property type="match status" value="1"/>
</dbReference>
<evidence type="ECO:0000313" key="3">
    <source>
        <dbReference type="EMBL" id="MBB5755020.1"/>
    </source>
</evidence>